<dbReference type="PANTHER" id="PTHR21240">
    <property type="entry name" value="2-AMINO-3-CARBOXYLMUCONATE-6-SEMIALDEHYDE DECARBOXYLASE"/>
    <property type="match status" value="1"/>
</dbReference>
<reference evidence="3 4" key="1">
    <citation type="submission" date="2016-10" db="EMBL/GenBank/DDBJ databases">
        <authorList>
            <person name="de Groot N.N."/>
        </authorList>
    </citation>
    <scope>NUCLEOTIDE SEQUENCE [LARGE SCALE GENOMIC DNA]</scope>
    <source>
        <strain evidence="3 4">CPCC 202808</strain>
    </source>
</reference>
<proteinExistence type="predicted"/>
<dbReference type="OrthoDB" id="1407586at2"/>
<evidence type="ECO:0000313" key="4">
    <source>
        <dbReference type="Proteomes" id="UP000199052"/>
    </source>
</evidence>
<protein>
    <recommendedName>
        <fullName evidence="2">Amidohydrolase-related domain-containing protein</fullName>
    </recommendedName>
</protein>
<sequence length="299" mass="32876">MMTQVQVAVDVHTHLGQHGTHVCDPLARDELRAWGEVSWNVTPEEHRLSAEAAGTSIVLAFDAEPVGVVVPNDYVADTVTGHDNLIGFASVNPNRPGAPALLDDAITTLGLRGLKLGPCYQHFHPHDPSCFDLLEVAAHHEIPVIWHQGTTFTPAAIVDYARPLQLDRVARRFPDLRMWIAHFGHPWAEEALSVIRRHEHFHIDVSALDTRPWQLAQALTAAKEYRVFDRILFGTDYPFSTVERTVAGLHKAAGLCRTLGLADVTDDDVDRICQRDSLALLGLGVPKDGATAPERTVAS</sequence>
<feature type="domain" description="Amidohydrolase-related" evidence="2">
    <location>
        <begin position="9"/>
        <end position="282"/>
    </location>
</feature>
<evidence type="ECO:0000259" key="2">
    <source>
        <dbReference type="Pfam" id="PF04909"/>
    </source>
</evidence>
<dbReference type="InterPro" id="IPR032466">
    <property type="entry name" value="Metal_Hydrolase"/>
</dbReference>
<dbReference type="GO" id="GO:0016787">
    <property type="term" value="F:hydrolase activity"/>
    <property type="evidence" value="ECO:0007669"/>
    <property type="project" value="InterPro"/>
</dbReference>
<dbReference type="Pfam" id="PF04909">
    <property type="entry name" value="Amidohydro_2"/>
    <property type="match status" value="1"/>
</dbReference>
<dbReference type="STRING" id="504797.SAMN05421678_111189"/>
<name>A0A1I2WZE0_9ACTN</name>
<accession>A0A1I2WZE0</accession>
<dbReference type="PANTHER" id="PTHR21240:SF19">
    <property type="entry name" value="CATALYTIC_ HYDROLASE"/>
    <property type="match status" value="1"/>
</dbReference>
<dbReference type="Proteomes" id="UP000199052">
    <property type="component" value="Unassembled WGS sequence"/>
</dbReference>
<evidence type="ECO:0000256" key="1">
    <source>
        <dbReference type="ARBA" id="ARBA00023239"/>
    </source>
</evidence>
<evidence type="ECO:0000313" key="3">
    <source>
        <dbReference type="EMBL" id="SFH06653.1"/>
    </source>
</evidence>
<dbReference type="EMBL" id="FOOI01000011">
    <property type="protein sequence ID" value="SFH06653.1"/>
    <property type="molecule type" value="Genomic_DNA"/>
</dbReference>
<dbReference type="InterPro" id="IPR032465">
    <property type="entry name" value="ACMSD"/>
</dbReference>
<dbReference type="Gene3D" id="3.20.20.140">
    <property type="entry name" value="Metal-dependent hydrolases"/>
    <property type="match status" value="1"/>
</dbReference>
<dbReference type="GO" id="GO:0016831">
    <property type="term" value="F:carboxy-lyase activity"/>
    <property type="evidence" value="ECO:0007669"/>
    <property type="project" value="InterPro"/>
</dbReference>
<dbReference type="AlphaFoldDB" id="A0A1I2WZE0"/>
<dbReference type="SUPFAM" id="SSF51556">
    <property type="entry name" value="Metallo-dependent hydrolases"/>
    <property type="match status" value="1"/>
</dbReference>
<gene>
    <name evidence="3" type="ORF">SAMN05421678_111189</name>
</gene>
<keyword evidence="1" id="KW-0456">Lyase</keyword>
<organism evidence="3 4">
    <name type="scientific">Actinopolymorpha cephalotaxi</name>
    <dbReference type="NCBI Taxonomy" id="504797"/>
    <lineage>
        <taxon>Bacteria</taxon>
        <taxon>Bacillati</taxon>
        <taxon>Actinomycetota</taxon>
        <taxon>Actinomycetes</taxon>
        <taxon>Propionibacteriales</taxon>
        <taxon>Actinopolymorphaceae</taxon>
        <taxon>Actinopolymorpha</taxon>
    </lineage>
</organism>
<dbReference type="InterPro" id="IPR006680">
    <property type="entry name" value="Amidohydro-rel"/>
</dbReference>